<keyword evidence="2" id="KW-0732">Signal</keyword>
<evidence type="ECO:0000256" key="2">
    <source>
        <dbReference type="SAM" id="SignalP"/>
    </source>
</evidence>
<comment type="caution">
    <text evidence="3">The sequence shown here is derived from an EMBL/GenBank/DDBJ whole genome shotgun (WGS) entry which is preliminary data.</text>
</comment>
<dbReference type="EMBL" id="JAUZQC010000009">
    <property type="protein sequence ID" value="KAK5866166.1"/>
    <property type="molecule type" value="Genomic_DNA"/>
</dbReference>
<organism evidence="3 4">
    <name type="scientific">Eleginops maclovinus</name>
    <name type="common">Patagonian blennie</name>
    <name type="synonym">Eleginus maclovinus</name>
    <dbReference type="NCBI Taxonomy" id="56733"/>
    <lineage>
        <taxon>Eukaryota</taxon>
        <taxon>Metazoa</taxon>
        <taxon>Chordata</taxon>
        <taxon>Craniata</taxon>
        <taxon>Vertebrata</taxon>
        <taxon>Euteleostomi</taxon>
        <taxon>Actinopterygii</taxon>
        <taxon>Neopterygii</taxon>
        <taxon>Teleostei</taxon>
        <taxon>Neoteleostei</taxon>
        <taxon>Acanthomorphata</taxon>
        <taxon>Eupercaria</taxon>
        <taxon>Perciformes</taxon>
        <taxon>Notothenioidei</taxon>
        <taxon>Eleginopidae</taxon>
        <taxon>Eleginops</taxon>
    </lineage>
</organism>
<dbReference type="Proteomes" id="UP001346869">
    <property type="component" value="Unassembled WGS sequence"/>
</dbReference>
<evidence type="ECO:0000313" key="4">
    <source>
        <dbReference type="Proteomes" id="UP001346869"/>
    </source>
</evidence>
<feature type="chain" id="PRO_5042987514" evidence="2">
    <location>
        <begin position="17"/>
        <end position="178"/>
    </location>
</feature>
<gene>
    <name evidence="3" type="ORF">PBY51_020376</name>
</gene>
<reference evidence="3 4" key="2">
    <citation type="journal article" date="2023" name="Mol. Biol. Evol.">
        <title>Genomics of Secondarily Temperate Adaptation in the Only Non-Antarctic Icefish.</title>
        <authorList>
            <person name="Rivera-Colon A.G."/>
            <person name="Rayamajhi N."/>
            <person name="Minhas B.F."/>
            <person name="Madrigal G."/>
            <person name="Bilyk K.T."/>
            <person name="Yoon V."/>
            <person name="Hune M."/>
            <person name="Gregory S."/>
            <person name="Cheng C.H.C."/>
            <person name="Catchen J.M."/>
        </authorList>
    </citation>
    <scope>NUCLEOTIDE SEQUENCE [LARGE SCALE GENOMIC DNA]</scope>
    <source>
        <strain evidence="3">JMC-PN-2008</strain>
    </source>
</reference>
<protein>
    <submittedName>
        <fullName evidence="3">Uncharacterized protein</fullName>
    </submittedName>
</protein>
<dbReference type="AlphaFoldDB" id="A0AAN7XSF4"/>
<name>A0AAN7XSF4_ELEMC</name>
<reference evidence="3 4" key="1">
    <citation type="journal article" date="2023" name="Genes (Basel)">
        <title>Chromosome-Level Genome Assembly and Circadian Gene Repertoire of the Patagonia Blennie Eleginops maclovinus-The Closest Ancestral Proxy of Antarctic Cryonotothenioids.</title>
        <authorList>
            <person name="Cheng C.C."/>
            <person name="Rivera-Colon A.G."/>
            <person name="Minhas B.F."/>
            <person name="Wilson L."/>
            <person name="Rayamajhi N."/>
            <person name="Vargas-Chacoff L."/>
            <person name="Catchen J.M."/>
        </authorList>
    </citation>
    <scope>NUCLEOTIDE SEQUENCE [LARGE SCALE GENOMIC DNA]</scope>
    <source>
        <strain evidence="3">JMC-PN-2008</strain>
    </source>
</reference>
<keyword evidence="1" id="KW-0175">Coiled coil</keyword>
<feature type="coiled-coil region" evidence="1">
    <location>
        <begin position="42"/>
        <end position="69"/>
    </location>
</feature>
<proteinExistence type="predicted"/>
<evidence type="ECO:0000313" key="3">
    <source>
        <dbReference type="EMBL" id="KAK5866166.1"/>
    </source>
</evidence>
<keyword evidence="4" id="KW-1185">Reference proteome</keyword>
<sequence>MRVVLLVLLGCCLSEANILGQKFTAITNTQDESAEADIFTLLSEMMAALDEQRRELQHTKEKVVQLQKVQELTFADSQMEKVLEHLEALKSGIIVHESMLSISEMQQEEQRKQVQEVVQQYTVIGSRLNASDLEGQMKRVKELQKESEELSIRLTELWYTFGEVETDVKALQTADQGK</sequence>
<evidence type="ECO:0000256" key="1">
    <source>
        <dbReference type="SAM" id="Coils"/>
    </source>
</evidence>
<feature type="signal peptide" evidence="2">
    <location>
        <begin position="1"/>
        <end position="16"/>
    </location>
</feature>
<accession>A0AAN7XSF4</accession>